<evidence type="ECO:0000259" key="19">
    <source>
        <dbReference type="PROSITE" id="PS51215"/>
    </source>
</evidence>
<proteinExistence type="predicted"/>
<feature type="compositionally biased region" description="Low complexity" evidence="14">
    <location>
        <begin position="971"/>
        <end position="984"/>
    </location>
</feature>
<dbReference type="InterPro" id="IPR000313">
    <property type="entry name" value="PWWP_dom"/>
</dbReference>
<protein>
    <recommendedName>
        <fullName evidence="22">Histone-lysine N-methyltransferase</fullName>
    </recommendedName>
</protein>
<keyword evidence="3" id="KW-0158">Chromosome</keyword>
<feature type="compositionally biased region" description="Polar residues" evidence="14">
    <location>
        <begin position="129"/>
        <end position="146"/>
    </location>
</feature>
<dbReference type="PROSITE" id="PS01359">
    <property type="entry name" value="ZF_PHD_1"/>
    <property type="match status" value="1"/>
</dbReference>
<dbReference type="GO" id="GO:0005694">
    <property type="term" value="C:chromosome"/>
    <property type="evidence" value="ECO:0007669"/>
    <property type="project" value="UniProtKB-SubCell"/>
</dbReference>
<dbReference type="FunFam" id="2.30.30.140:FF:000099">
    <property type="entry name" value="Histone-lysine N-methyltransferase"/>
    <property type="match status" value="1"/>
</dbReference>
<name>A0A1I8PI87_STOCA</name>
<feature type="region of interest" description="Disordered" evidence="14">
    <location>
        <begin position="275"/>
        <end position="294"/>
    </location>
</feature>
<feature type="domain" description="AWS" evidence="19">
    <location>
        <begin position="1322"/>
        <end position="1372"/>
    </location>
</feature>
<keyword evidence="5" id="KW-0489">Methyltransferase</keyword>
<dbReference type="SUPFAM" id="SSF57903">
    <property type="entry name" value="FYVE/PHD zinc finger"/>
    <property type="match status" value="1"/>
</dbReference>
<feature type="compositionally biased region" description="Basic and acidic residues" evidence="14">
    <location>
        <begin position="1516"/>
        <end position="1525"/>
    </location>
</feature>
<dbReference type="GO" id="GO:0032259">
    <property type="term" value="P:methylation"/>
    <property type="evidence" value="ECO:0007669"/>
    <property type="project" value="UniProtKB-KW"/>
</dbReference>
<feature type="compositionally biased region" description="Polar residues" evidence="14">
    <location>
        <begin position="279"/>
        <end position="294"/>
    </location>
</feature>
<evidence type="ECO:0000256" key="4">
    <source>
        <dbReference type="ARBA" id="ARBA00022553"/>
    </source>
</evidence>
<dbReference type="PROSITE" id="PS50812">
    <property type="entry name" value="PWWP"/>
    <property type="match status" value="2"/>
</dbReference>
<feature type="region of interest" description="Disordered" evidence="14">
    <location>
        <begin position="1516"/>
        <end position="1550"/>
    </location>
</feature>
<evidence type="ECO:0000256" key="1">
    <source>
        <dbReference type="ARBA" id="ARBA00004123"/>
    </source>
</evidence>
<evidence type="ECO:0000256" key="5">
    <source>
        <dbReference type="ARBA" id="ARBA00022603"/>
    </source>
</evidence>
<evidence type="ECO:0000256" key="13">
    <source>
        <dbReference type="PROSITE-ProRule" id="PRU00146"/>
    </source>
</evidence>
<dbReference type="Pfam" id="PF17907">
    <property type="entry name" value="AWS"/>
    <property type="match status" value="1"/>
</dbReference>
<dbReference type="SMART" id="SM00508">
    <property type="entry name" value="PostSET"/>
    <property type="match status" value="1"/>
</dbReference>
<dbReference type="PROSITE" id="PS50016">
    <property type="entry name" value="ZF_PHD_2"/>
    <property type="match status" value="1"/>
</dbReference>
<dbReference type="SUPFAM" id="SSF63748">
    <property type="entry name" value="Tudor/PWWP/MBT"/>
    <property type="match status" value="2"/>
</dbReference>
<accession>A0A1I8PI87</accession>
<evidence type="ECO:0000259" key="15">
    <source>
        <dbReference type="PROSITE" id="PS50016"/>
    </source>
</evidence>
<dbReference type="EnsemblMetazoa" id="SCAU008248-RC">
    <property type="protein sequence ID" value="SCAU008248-PC"/>
    <property type="gene ID" value="SCAU008248"/>
</dbReference>
<dbReference type="PROSITE" id="PS50280">
    <property type="entry name" value="SET"/>
    <property type="match status" value="1"/>
</dbReference>
<dbReference type="SMART" id="SM00317">
    <property type="entry name" value="SET"/>
    <property type="match status" value="1"/>
</dbReference>
<dbReference type="GO" id="GO:0016279">
    <property type="term" value="F:protein-lysine N-methyltransferase activity"/>
    <property type="evidence" value="ECO:0007669"/>
    <property type="project" value="UniProtKB-ARBA"/>
</dbReference>
<keyword evidence="8" id="KW-0479">Metal-binding</keyword>
<keyword evidence="7" id="KW-0949">S-adenosyl-L-methionine</keyword>
<dbReference type="OrthoDB" id="422362at2759"/>
<evidence type="ECO:0000256" key="10">
    <source>
        <dbReference type="ARBA" id="ARBA00022833"/>
    </source>
</evidence>
<gene>
    <name evidence="20" type="primary">106084366</name>
</gene>
<feature type="domain" description="PHD-type" evidence="15">
    <location>
        <begin position="1138"/>
        <end position="1183"/>
    </location>
</feature>
<evidence type="ECO:0008006" key="22">
    <source>
        <dbReference type="Google" id="ProtNLM"/>
    </source>
</evidence>
<organism evidence="20 21">
    <name type="scientific">Stomoxys calcitrans</name>
    <name type="common">Stable fly</name>
    <name type="synonym">Conops calcitrans</name>
    <dbReference type="NCBI Taxonomy" id="35570"/>
    <lineage>
        <taxon>Eukaryota</taxon>
        <taxon>Metazoa</taxon>
        <taxon>Ecdysozoa</taxon>
        <taxon>Arthropoda</taxon>
        <taxon>Hexapoda</taxon>
        <taxon>Insecta</taxon>
        <taxon>Pterygota</taxon>
        <taxon>Neoptera</taxon>
        <taxon>Endopterygota</taxon>
        <taxon>Diptera</taxon>
        <taxon>Brachycera</taxon>
        <taxon>Muscomorpha</taxon>
        <taxon>Muscoidea</taxon>
        <taxon>Muscidae</taxon>
        <taxon>Stomoxys</taxon>
    </lineage>
</organism>
<dbReference type="PROSITE" id="PS51215">
    <property type="entry name" value="AWS"/>
    <property type="match status" value="1"/>
</dbReference>
<dbReference type="InterPro" id="IPR019786">
    <property type="entry name" value="Zinc_finger_PHD-type_CS"/>
</dbReference>
<dbReference type="Gene3D" id="2.170.270.10">
    <property type="entry name" value="SET domain"/>
    <property type="match status" value="1"/>
</dbReference>
<dbReference type="InterPro" id="IPR013083">
    <property type="entry name" value="Znf_RING/FYVE/PHD"/>
</dbReference>
<dbReference type="SMART" id="SM00570">
    <property type="entry name" value="AWS"/>
    <property type="match status" value="1"/>
</dbReference>
<feature type="compositionally biased region" description="Low complexity" evidence="14">
    <location>
        <begin position="71"/>
        <end position="83"/>
    </location>
</feature>
<dbReference type="CDD" id="cd15567">
    <property type="entry name" value="PHD4_NSD"/>
    <property type="match status" value="1"/>
</dbReference>
<dbReference type="GO" id="GO:0140938">
    <property type="term" value="F:histone H3 methyltransferase activity"/>
    <property type="evidence" value="ECO:0007669"/>
    <property type="project" value="UniProtKB-ARBA"/>
</dbReference>
<dbReference type="GO" id="GO:0008270">
    <property type="term" value="F:zinc ion binding"/>
    <property type="evidence" value="ECO:0007669"/>
    <property type="project" value="UniProtKB-KW"/>
</dbReference>
<feature type="compositionally biased region" description="Basic and acidic residues" evidence="14">
    <location>
        <begin position="57"/>
        <end position="70"/>
    </location>
</feature>
<feature type="domain" description="SET" evidence="16">
    <location>
        <begin position="1366"/>
        <end position="1491"/>
    </location>
</feature>
<reference evidence="20" key="1">
    <citation type="submission" date="2020-05" db="UniProtKB">
        <authorList>
            <consortium name="EnsemblMetazoa"/>
        </authorList>
    </citation>
    <scope>IDENTIFICATION</scope>
    <source>
        <strain evidence="20">USDA</strain>
    </source>
</reference>
<keyword evidence="6" id="KW-0808">Transferase</keyword>
<dbReference type="InterPro" id="IPR001214">
    <property type="entry name" value="SET_dom"/>
</dbReference>
<dbReference type="PANTHER" id="PTHR22884">
    <property type="entry name" value="SET DOMAIN PROTEINS"/>
    <property type="match status" value="1"/>
</dbReference>
<evidence type="ECO:0000256" key="7">
    <source>
        <dbReference type="ARBA" id="ARBA00022691"/>
    </source>
</evidence>
<dbReference type="InterPro" id="IPR046341">
    <property type="entry name" value="SET_dom_sf"/>
</dbReference>
<keyword evidence="11" id="KW-0156">Chromatin regulator</keyword>
<dbReference type="Pfam" id="PF00855">
    <property type="entry name" value="PWWP"/>
    <property type="match status" value="2"/>
</dbReference>
<dbReference type="PROSITE" id="PS50868">
    <property type="entry name" value="POST_SET"/>
    <property type="match status" value="1"/>
</dbReference>
<dbReference type="VEuPathDB" id="VectorBase:SCAU008248"/>
<feature type="domain" description="PWWP" evidence="17">
    <location>
        <begin position="1188"/>
        <end position="1250"/>
    </location>
</feature>
<feature type="region of interest" description="Disordered" evidence="14">
    <location>
        <begin position="946"/>
        <end position="984"/>
    </location>
</feature>
<dbReference type="CDD" id="cd05838">
    <property type="entry name" value="PWWP_NSD_rpt2"/>
    <property type="match status" value="1"/>
</dbReference>
<evidence type="ECO:0000256" key="6">
    <source>
        <dbReference type="ARBA" id="ARBA00022679"/>
    </source>
</evidence>
<dbReference type="CDD" id="cd15566">
    <property type="entry name" value="PHD3_NSD"/>
    <property type="match status" value="1"/>
</dbReference>
<evidence type="ECO:0000313" key="20">
    <source>
        <dbReference type="EnsemblMetazoa" id="SCAU008248-PC"/>
    </source>
</evidence>
<keyword evidence="10" id="KW-0862">Zinc</keyword>
<evidence type="ECO:0000256" key="8">
    <source>
        <dbReference type="ARBA" id="ARBA00022723"/>
    </source>
</evidence>
<dbReference type="STRING" id="35570.A0A1I8PI87"/>
<dbReference type="Pfam" id="PF00628">
    <property type="entry name" value="PHD"/>
    <property type="match status" value="1"/>
</dbReference>
<feature type="region of interest" description="Disordered" evidence="14">
    <location>
        <begin position="725"/>
        <end position="745"/>
    </location>
</feature>
<feature type="region of interest" description="Disordered" evidence="14">
    <location>
        <begin position="1597"/>
        <end position="1617"/>
    </location>
</feature>
<dbReference type="InterPro" id="IPR055198">
    <property type="entry name" value="NSD_PHD"/>
</dbReference>
<comment type="subcellular location">
    <subcellularLocation>
        <location evidence="2">Chromosome</location>
    </subcellularLocation>
    <subcellularLocation>
        <location evidence="1">Nucleus</location>
    </subcellularLocation>
</comment>
<dbReference type="GO" id="GO:0005634">
    <property type="term" value="C:nucleus"/>
    <property type="evidence" value="ECO:0007669"/>
    <property type="project" value="UniProtKB-SubCell"/>
</dbReference>
<evidence type="ECO:0000256" key="2">
    <source>
        <dbReference type="ARBA" id="ARBA00004286"/>
    </source>
</evidence>
<feature type="region of interest" description="Disordered" evidence="14">
    <location>
        <begin position="1"/>
        <end position="96"/>
    </location>
</feature>
<evidence type="ECO:0000313" key="21">
    <source>
        <dbReference type="Proteomes" id="UP000095300"/>
    </source>
</evidence>
<evidence type="ECO:0000259" key="17">
    <source>
        <dbReference type="PROSITE" id="PS50812"/>
    </source>
</evidence>
<keyword evidence="12" id="KW-0539">Nucleus</keyword>
<evidence type="ECO:0000259" key="18">
    <source>
        <dbReference type="PROSITE" id="PS50868"/>
    </source>
</evidence>
<dbReference type="SMART" id="SM00249">
    <property type="entry name" value="PHD"/>
    <property type="match status" value="3"/>
</dbReference>
<keyword evidence="4" id="KW-0597">Phosphoprotein</keyword>
<keyword evidence="9 13" id="KW-0863">Zinc-finger</keyword>
<dbReference type="CDD" id="cd15565">
    <property type="entry name" value="PHD2_NSD"/>
    <property type="match status" value="1"/>
</dbReference>
<dbReference type="InterPro" id="IPR050777">
    <property type="entry name" value="SET2_Histone-Lys_MeTrsfase"/>
</dbReference>
<dbReference type="SUPFAM" id="SSF82199">
    <property type="entry name" value="SET domain"/>
    <property type="match status" value="1"/>
</dbReference>
<evidence type="ECO:0000256" key="14">
    <source>
        <dbReference type="SAM" id="MobiDB-lite"/>
    </source>
</evidence>
<feature type="region of interest" description="Disordered" evidence="14">
    <location>
        <begin position="111"/>
        <end position="150"/>
    </location>
</feature>
<dbReference type="InterPro" id="IPR003616">
    <property type="entry name" value="Post-SET_dom"/>
</dbReference>
<keyword evidence="21" id="KW-1185">Reference proteome</keyword>
<sequence length="1679" mass="189288">MENEGDNALNDSTATVVKGRQRRIRVLHQNERDRNQENIDESFKESKISLSESNLEEEAKSSTKVEEKQTSRSSTPTTVNSSTPRRRKDPLAHLHSNLSPKYIGFVTTTTSLDNSCEEGGTRKTRRRNNISSSADTSLTKNNSDTGDNMAAQLFGTHDTSLGYVRRVPKDGNDSPEVRNSRRKEFVSPIEKLLKKNGSIVDGEMLPDDVNAKNNNKSSKEDFELIELDPKLVEETPSVDYENVEQQLETNDAVTTNEDGHFGCFENVNQRLNDDKDSSVKQSLGSDKDSNLSTFTDASNSTELLVPQYSNTIENNETLTCAIMVESQSPTNISAKESSLDIQTSVSEQLCKVSSDSNNIVNINSNIGAVSGTEPTGEHKNNADAIVMISDNNIVDDHMKNIVESDDKIEKYAYESIEGKSALETKDLSLDGNKKSKESLQIDEKDKEVDEIVQQTNHSKVDLESVDSESNADFVETVAAKSPSAVSMDSAKGSSIINDGSWMTFSTGDLFWGQIYNYCYWPCMVCPDPDGKSITTKENNMSGDHHVMVHVRFFADNARRNWVRRENLMPFTTLQQYQERLEECREKYGTKSSKFKMFVPKKKQESVWYEAVNEANAVAEVPYEERLEKFYEIFDKSKITQKNKQQRRKSMYIPTARHLSASDGESFYGSQENVNNLSIPTNAMKRERSTSPFSPAYSPIKNMTAKKRKLSADIVMVTDSEVISTSDEYTSHRDDHAAGSMQTSNSSQIVKARKSLQDLEMFNGIEFQRFYIAMKDYVLEDNTNEELDKSLVVAVRNIWALKQLSRQQMLTQLSVSPAALTAELDSVANDNVKRLSNRLRDIMLRKSLQSQRSSLDLTTDTPATSKQTKDSGAIIEKPKKVVNRPILEVVDDIFELDRRYLFKGMGRDPVCKYCYKPGGNLRRCSKNCHSWMHMECITKDFSQNGKIRKSQKRSLATPKPATDSASEEISSRHSSSTQDLSTTENIETTLTATSHVTSETEAEVICRECANNEPIKCMVCNQTDSGKLEDPLVKCTMGQCDRSFHPACCKYWPQSKITISKNHIQSFRCPSHVCHTCVSDDPKGKFQQLSNARLTKCIKCPATFHTDSTCIPAGSQILTAAHIICPRHASLKHDMTINVNWCFFCVRGGQVVCCETCPTAVHAQCLKIPIDPNEGYICEECESGRMPLYGEMVWAKFTQFRWWPAIILPPTEIPQNIARKPHNPSDFVVRFFGTHDHGWISRRRVYLYLEGDSSEPPKSKTSSLDISYNRGVEEAKQVYEIIKAKKLQQRTLNENKEKLHPQPYVRIKANRPVPPVKLHVDMDSVSKCDCDPNDENPCGPDTNCLNRVLYHECNPKVCPARDRCQNQLFESRKSPRLDVVYMKERGFGLICLEPIKAGSFVIEYVGEIINDNEFRSRMAQKSLDRDENFYFLSVEKDYIIDAGPKGNLARFMNHSCDPNCETQKWSVNSLNRVGLFAIKDIPENTELTFNYHWDDLLGNERKTCYCGSKNCSGEIGGKLKESESKESTPGVDDSNPKVAKGKSKKSKMKPIKRLPNKATIGKRKSTSKIKVNGVMHKSNKLASAAALAVTSNVPEAIADKDDDETDRETTSTNISPSPEDAISRTYLSLRLIFFSSVSHLQPLRRAVYVFHMISSSILKVDFVTPLTRFVRLFMELLLFN</sequence>
<evidence type="ECO:0000256" key="3">
    <source>
        <dbReference type="ARBA" id="ARBA00022454"/>
    </source>
</evidence>
<feature type="compositionally biased region" description="Basic residues" evidence="14">
    <location>
        <begin position="1538"/>
        <end position="1550"/>
    </location>
</feature>
<evidence type="ECO:0000259" key="16">
    <source>
        <dbReference type="PROSITE" id="PS50280"/>
    </source>
</evidence>
<dbReference type="KEGG" id="scac:106084366"/>
<dbReference type="InterPro" id="IPR011011">
    <property type="entry name" value="Znf_FYVE_PHD"/>
</dbReference>
<feature type="domain" description="PWWP" evidence="17">
    <location>
        <begin position="506"/>
        <end position="573"/>
    </location>
</feature>
<dbReference type="Pfam" id="PF22908">
    <property type="entry name" value="PHD_NSD"/>
    <property type="match status" value="1"/>
</dbReference>
<dbReference type="CDD" id="cd20144">
    <property type="entry name" value="PWWP_NSD_rpt1"/>
    <property type="match status" value="1"/>
</dbReference>
<evidence type="ECO:0000256" key="11">
    <source>
        <dbReference type="ARBA" id="ARBA00022853"/>
    </source>
</evidence>
<dbReference type="Pfam" id="PF00856">
    <property type="entry name" value="SET"/>
    <property type="match status" value="1"/>
</dbReference>
<dbReference type="InterPro" id="IPR006560">
    <property type="entry name" value="AWS_dom"/>
</dbReference>
<dbReference type="SMART" id="SM00293">
    <property type="entry name" value="PWWP"/>
    <property type="match status" value="2"/>
</dbReference>
<evidence type="ECO:0000256" key="12">
    <source>
        <dbReference type="ARBA" id="ARBA00023242"/>
    </source>
</evidence>
<feature type="domain" description="Post-SET" evidence="18">
    <location>
        <begin position="1499"/>
        <end position="1515"/>
    </location>
</feature>
<feature type="compositionally biased region" description="Basic and acidic residues" evidence="14">
    <location>
        <begin position="28"/>
        <end position="47"/>
    </location>
</feature>
<dbReference type="Gene3D" id="2.30.30.140">
    <property type="match status" value="2"/>
</dbReference>
<evidence type="ECO:0000256" key="9">
    <source>
        <dbReference type="ARBA" id="ARBA00022771"/>
    </source>
</evidence>
<dbReference type="Gene3D" id="3.30.40.10">
    <property type="entry name" value="Zinc/RING finger domain, C3HC4 (zinc finger)"/>
    <property type="match status" value="2"/>
</dbReference>
<dbReference type="InterPro" id="IPR001965">
    <property type="entry name" value="Znf_PHD"/>
</dbReference>
<dbReference type="Proteomes" id="UP000095300">
    <property type="component" value="Unassembled WGS sequence"/>
</dbReference>
<dbReference type="InterPro" id="IPR019787">
    <property type="entry name" value="Znf_PHD-finger"/>
</dbReference>
<dbReference type="FunFam" id="2.170.270.10:FF:000057">
    <property type="entry name" value="Histone-lysine N-methyltransferase"/>
    <property type="match status" value="1"/>
</dbReference>